<dbReference type="Gene3D" id="1.10.10.580">
    <property type="entry name" value="Structural maintenance of chromosome 1. Chain E"/>
    <property type="match status" value="1"/>
</dbReference>
<organism evidence="2 3">
    <name type="scientific">Kingdonia uniflora</name>
    <dbReference type="NCBI Taxonomy" id="39325"/>
    <lineage>
        <taxon>Eukaryota</taxon>
        <taxon>Viridiplantae</taxon>
        <taxon>Streptophyta</taxon>
        <taxon>Embryophyta</taxon>
        <taxon>Tracheophyta</taxon>
        <taxon>Spermatophyta</taxon>
        <taxon>Magnoliopsida</taxon>
        <taxon>Ranunculales</taxon>
        <taxon>Circaeasteraceae</taxon>
        <taxon>Kingdonia</taxon>
    </lineage>
</organism>
<keyword evidence="3" id="KW-1185">Reference proteome</keyword>
<feature type="domain" description="Rad21/Rec8-like protein C-terminal eukaryotic" evidence="1">
    <location>
        <begin position="172"/>
        <end position="221"/>
    </location>
</feature>
<proteinExistence type="predicted"/>
<dbReference type="EMBL" id="JACGCM010001293">
    <property type="protein sequence ID" value="KAF6156858.1"/>
    <property type="molecule type" value="Genomic_DNA"/>
</dbReference>
<dbReference type="GO" id="GO:0003682">
    <property type="term" value="F:chromatin binding"/>
    <property type="evidence" value="ECO:0007669"/>
    <property type="project" value="TreeGrafter"/>
</dbReference>
<evidence type="ECO:0000313" key="3">
    <source>
        <dbReference type="Proteomes" id="UP000541444"/>
    </source>
</evidence>
<dbReference type="Pfam" id="PF04824">
    <property type="entry name" value="Rad21_Rec8"/>
    <property type="match status" value="1"/>
</dbReference>
<sequence>MSNMKIAHLMELPPVDLTCGLFGYGSKEIYYPAPLMNLWMKYSHLQSPHDSPSVTEATMMELLGVMKDLFPPLDLGMPAELEGQGASERSNGKRLFSSSIQSGSSLAPVAEDIPWDLPEPSFKLRRLFESSPTHDPGPTQTQHPLVNLLMEKVYDAIRMHLKTHFGIPGALQIESLDQLAFGLTQKIATQLFYQTCVLATHDLVKVQQRVAYTDILISRSCKSDLWTYEPSVLSSFSLIHMFF</sequence>
<dbReference type="InterPro" id="IPR039781">
    <property type="entry name" value="Rad21/Rec8-like"/>
</dbReference>
<dbReference type="PANTHER" id="PTHR12585">
    <property type="entry name" value="SCC1 / RAD21 FAMILY MEMBER"/>
    <property type="match status" value="1"/>
</dbReference>
<dbReference type="Proteomes" id="UP000541444">
    <property type="component" value="Unassembled WGS sequence"/>
</dbReference>
<accession>A0A7J7MQ68</accession>
<dbReference type="PANTHER" id="PTHR12585:SF64">
    <property type="entry name" value="SISTER CHROMATID COHESION 1 PROTEIN 1"/>
    <property type="match status" value="1"/>
</dbReference>
<dbReference type="SUPFAM" id="SSF46785">
    <property type="entry name" value="Winged helix' DNA-binding domain"/>
    <property type="match status" value="1"/>
</dbReference>
<dbReference type="OrthoDB" id="10071381at2759"/>
<evidence type="ECO:0000313" key="2">
    <source>
        <dbReference type="EMBL" id="KAF6156858.1"/>
    </source>
</evidence>
<dbReference type="InterPro" id="IPR006909">
    <property type="entry name" value="Rad21/Rec8_C_eu"/>
</dbReference>
<dbReference type="InterPro" id="IPR036390">
    <property type="entry name" value="WH_DNA-bd_sf"/>
</dbReference>
<dbReference type="GO" id="GO:0051754">
    <property type="term" value="P:meiotic sister chromatid cohesion, centromeric"/>
    <property type="evidence" value="ECO:0007669"/>
    <property type="project" value="TreeGrafter"/>
</dbReference>
<dbReference type="AlphaFoldDB" id="A0A7J7MQ68"/>
<gene>
    <name evidence="2" type="ORF">GIB67_000398</name>
</gene>
<name>A0A7J7MQ68_9MAGN</name>
<dbReference type="GO" id="GO:0008278">
    <property type="term" value="C:cohesin complex"/>
    <property type="evidence" value="ECO:0007669"/>
    <property type="project" value="InterPro"/>
</dbReference>
<comment type="caution">
    <text evidence="2">The sequence shown here is derived from an EMBL/GenBank/DDBJ whole genome shotgun (WGS) entry which is preliminary data.</text>
</comment>
<dbReference type="InterPro" id="IPR023093">
    <property type="entry name" value="ScpA-like_C"/>
</dbReference>
<protein>
    <recommendedName>
        <fullName evidence="1">Rad21/Rec8-like protein C-terminal eukaryotic domain-containing protein</fullName>
    </recommendedName>
</protein>
<reference evidence="2 3" key="1">
    <citation type="journal article" date="2020" name="IScience">
        <title>Genome Sequencing of the Endangered Kingdonia uniflora (Circaeasteraceae, Ranunculales) Reveals Potential Mechanisms of Evolutionary Specialization.</title>
        <authorList>
            <person name="Sun Y."/>
            <person name="Deng T."/>
            <person name="Zhang A."/>
            <person name="Moore M.J."/>
            <person name="Landis J.B."/>
            <person name="Lin N."/>
            <person name="Zhang H."/>
            <person name="Zhang X."/>
            <person name="Huang J."/>
            <person name="Zhang X."/>
            <person name="Sun H."/>
            <person name="Wang H."/>
        </authorList>
    </citation>
    <scope>NUCLEOTIDE SEQUENCE [LARGE SCALE GENOMIC DNA]</scope>
    <source>
        <strain evidence="2">TB1705</strain>
        <tissue evidence="2">Leaf</tissue>
    </source>
</reference>
<evidence type="ECO:0000259" key="1">
    <source>
        <dbReference type="Pfam" id="PF04824"/>
    </source>
</evidence>